<evidence type="ECO:0000313" key="2">
    <source>
        <dbReference type="Proteomes" id="UP000762676"/>
    </source>
</evidence>
<reference evidence="1 2" key="1">
    <citation type="journal article" date="2021" name="Elife">
        <title>Chloroplast acquisition without the gene transfer in kleptoplastic sea slugs, Plakobranchus ocellatus.</title>
        <authorList>
            <person name="Maeda T."/>
            <person name="Takahashi S."/>
            <person name="Yoshida T."/>
            <person name="Shimamura S."/>
            <person name="Takaki Y."/>
            <person name="Nagai Y."/>
            <person name="Toyoda A."/>
            <person name="Suzuki Y."/>
            <person name="Arimoto A."/>
            <person name="Ishii H."/>
            <person name="Satoh N."/>
            <person name="Nishiyama T."/>
            <person name="Hasebe M."/>
            <person name="Maruyama T."/>
            <person name="Minagawa J."/>
            <person name="Obokata J."/>
            <person name="Shigenobu S."/>
        </authorList>
    </citation>
    <scope>NUCLEOTIDE SEQUENCE [LARGE SCALE GENOMIC DNA]</scope>
</reference>
<dbReference type="AlphaFoldDB" id="A0AAV4GKB8"/>
<dbReference type="EMBL" id="BMAT01001406">
    <property type="protein sequence ID" value="GFR84860.1"/>
    <property type="molecule type" value="Genomic_DNA"/>
</dbReference>
<organism evidence="1 2">
    <name type="scientific">Elysia marginata</name>
    <dbReference type="NCBI Taxonomy" id="1093978"/>
    <lineage>
        <taxon>Eukaryota</taxon>
        <taxon>Metazoa</taxon>
        <taxon>Spiralia</taxon>
        <taxon>Lophotrochozoa</taxon>
        <taxon>Mollusca</taxon>
        <taxon>Gastropoda</taxon>
        <taxon>Heterobranchia</taxon>
        <taxon>Euthyneura</taxon>
        <taxon>Panpulmonata</taxon>
        <taxon>Sacoglossa</taxon>
        <taxon>Placobranchoidea</taxon>
        <taxon>Plakobranchidae</taxon>
        <taxon>Elysia</taxon>
    </lineage>
</organism>
<dbReference type="Proteomes" id="UP000762676">
    <property type="component" value="Unassembled WGS sequence"/>
</dbReference>
<accession>A0AAV4GKB8</accession>
<protein>
    <submittedName>
        <fullName evidence="1">Uncharacterized protein</fullName>
    </submittedName>
</protein>
<name>A0AAV4GKB8_9GAST</name>
<comment type="caution">
    <text evidence="1">The sequence shown here is derived from an EMBL/GenBank/DDBJ whole genome shotgun (WGS) entry which is preliminary data.</text>
</comment>
<evidence type="ECO:0000313" key="1">
    <source>
        <dbReference type="EMBL" id="GFR84860.1"/>
    </source>
</evidence>
<sequence length="132" mass="14404">MPHGIFLVNIVPTHRFPCSQRFLTRSAGFLSHAAAAAAGFACMMPRPVSTRVSSLCLQKRYKQGDRSPQPWSDASFTELLRGQRGRVVSASDSRPGGRGFDSRPCHVLGKAIYPNFPQSTHLQNGYLATGNS</sequence>
<keyword evidence="2" id="KW-1185">Reference proteome</keyword>
<gene>
    <name evidence="1" type="ORF">ElyMa_000681900</name>
</gene>
<proteinExistence type="predicted"/>